<accession>A0ABR1WJA8</accession>
<sequence>MYSQPSDYYRSSNKFPSSLPKIPYVSSSMSGHSLSLRIHFPQVQQRRQQASTAPVPPSSNHQSSSVATTPAVSYTPLTTTTTTTTTTAEERVVFVFCMVCCRMTETMSRLAVVYVLLHVGAEKSSSTRPPTRLHMRITGSSRPDIAIAWHKIDK</sequence>
<reference evidence="2 3" key="1">
    <citation type="submission" date="2023-01" db="EMBL/GenBank/DDBJ databases">
        <title>Analysis of 21 Apiospora genomes using comparative genomics revels a genus with tremendous synthesis potential of carbohydrate active enzymes and secondary metabolites.</title>
        <authorList>
            <person name="Sorensen T."/>
        </authorList>
    </citation>
    <scope>NUCLEOTIDE SEQUENCE [LARGE SCALE GENOMIC DNA]</scope>
    <source>
        <strain evidence="2 3">CBS 83171</strain>
    </source>
</reference>
<name>A0ABR1WJA8_9PEZI</name>
<dbReference type="Proteomes" id="UP001446871">
    <property type="component" value="Unassembled WGS sequence"/>
</dbReference>
<comment type="caution">
    <text evidence="2">The sequence shown here is derived from an EMBL/GenBank/DDBJ whole genome shotgun (WGS) entry which is preliminary data.</text>
</comment>
<proteinExistence type="predicted"/>
<evidence type="ECO:0000313" key="3">
    <source>
        <dbReference type="Proteomes" id="UP001446871"/>
    </source>
</evidence>
<dbReference type="EMBL" id="JAQQWM010000001">
    <property type="protein sequence ID" value="KAK8083579.1"/>
    <property type="molecule type" value="Genomic_DNA"/>
</dbReference>
<keyword evidence="3" id="KW-1185">Reference proteome</keyword>
<feature type="region of interest" description="Disordered" evidence="1">
    <location>
        <begin position="42"/>
        <end position="71"/>
    </location>
</feature>
<organism evidence="2 3">
    <name type="scientific">Apiospora saccharicola</name>
    <dbReference type="NCBI Taxonomy" id="335842"/>
    <lineage>
        <taxon>Eukaryota</taxon>
        <taxon>Fungi</taxon>
        <taxon>Dikarya</taxon>
        <taxon>Ascomycota</taxon>
        <taxon>Pezizomycotina</taxon>
        <taxon>Sordariomycetes</taxon>
        <taxon>Xylariomycetidae</taxon>
        <taxon>Amphisphaeriales</taxon>
        <taxon>Apiosporaceae</taxon>
        <taxon>Apiospora</taxon>
    </lineage>
</organism>
<gene>
    <name evidence="2" type="ORF">PG996_002360</name>
</gene>
<protein>
    <submittedName>
        <fullName evidence="2">Uncharacterized protein</fullName>
    </submittedName>
</protein>
<evidence type="ECO:0000313" key="2">
    <source>
        <dbReference type="EMBL" id="KAK8083579.1"/>
    </source>
</evidence>
<evidence type="ECO:0000256" key="1">
    <source>
        <dbReference type="SAM" id="MobiDB-lite"/>
    </source>
</evidence>